<keyword evidence="11" id="KW-0862">Zinc</keyword>
<evidence type="ECO:0000256" key="15">
    <source>
        <dbReference type="ARBA" id="ARBA00047768"/>
    </source>
</evidence>
<keyword evidence="7" id="KW-0597">Phosphoprotein</keyword>
<dbReference type="OMA" id="YSPESMC"/>
<comment type="function">
    <text evidence="17">DNA-dependent RNA polymerase catalyzes the transcription of DNA into RNA using the four ribonucleoside triphosphates as substrates.</text>
</comment>
<evidence type="ECO:0000256" key="3">
    <source>
        <dbReference type="ARBA" id="ARBA00004604"/>
    </source>
</evidence>
<dbReference type="FunFam" id="1.10.274.100:FF:000004">
    <property type="entry name" value="DNA-directed RNA polymerase subunit"/>
    <property type="match status" value="1"/>
</dbReference>
<comment type="cofactor">
    <cofactor evidence="1">
        <name>Mg(2+)</name>
        <dbReference type="ChEBI" id="CHEBI:18420"/>
    </cofactor>
</comment>
<evidence type="ECO:0000256" key="8">
    <source>
        <dbReference type="ARBA" id="ARBA00022679"/>
    </source>
</evidence>
<dbReference type="Proteomes" id="UP000694559">
    <property type="component" value="Unplaced"/>
</dbReference>
<dbReference type="FunFam" id="1.10.132.30:FF:000004">
    <property type="entry name" value="DNA-directed RNA polymerase subunit"/>
    <property type="match status" value="1"/>
</dbReference>
<dbReference type="FunFam" id="2.40.40.20:FF:000019">
    <property type="entry name" value="DNA-directed RNA polymerase II subunit RPB1"/>
    <property type="match status" value="1"/>
</dbReference>
<reference evidence="19" key="1">
    <citation type="submission" date="2025-08" db="UniProtKB">
        <authorList>
            <consortium name="Ensembl"/>
        </authorList>
    </citation>
    <scope>IDENTIFICATION</scope>
</reference>
<dbReference type="InterPro" id="IPR038120">
    <property type="entry name" value="Rpb1_funnel_sf"/>
</dbReference>
<dbReference type="SMART" id="SM00663">
    <property type="entry name" value="RPOLA_N"/>
    <property type="match status" value="1"/>
</dbReference>
<dbReference type="GO" id="GO:0046872">
    <property type="term" value="F:metal ion binding"/>
    <property type="evidence" value="ECO:0007669"/>
    <property type="project" value="UniProtKB-KW"/>
</dbReference>
<evidence type="ECO:0000256" key="13">
    <source>
        <dbReference type="ARBA" id="ARBA00023163"/>
    </source>
</evidence>
<evidence type="ECO:0000256" key="17">
    <source>
        <dbReference type="RuleBase" id="RU004279"/>
    </source>
</evidence>
<dbReference type="Gene3D" id="3.30.1490.180">
    <property type="entry name" value="RNA polymerase ii"/>
    <property type="match status" value="1"/>
</dbReference>
<dbReference type="GO" id="GO:0005694">
    <property type="term" value="C:chromosome"/>
    <property type="evidence" value="ECO:0007669"/>
    <property type="project" value="UniProtKB-SubCell"/>
</dbReference>
<dbReference type="Pfam" id="PF04983">
    <property type="entry name" value="RNA_pol_Rpb1_3"/>
    <property type="match status" value="1"/>
</dbReference>
<dbReference type="InterPro" id="IPR006592">
    <property type="entry name" value="RNA_pol_N"/>
</dbReference>
<dbReference type="PANTHER" id="PTHR19376:SF11">
    <property type="entry name" value="DNA-DIRECTED RNA POLYMERASE I SUBUNIT RPA1"/>
    <property type="match status" value="1"/>
</dbReference>
<evidence type="ECO:0000256" key="4">
    <source>
        <dbReference type="ARBA" id="ARBA00006460"/>
    </source>
</evidence>
<evidence type="ECO:0000256" key="1">
    <source>
        <dbReference type="ARBA" id="ARBA00001946"/>
    </source>
</evidence>
<dbReference type="SUPFAM" id="SSF64484">
    <property type="entry name" value="beta and beta-prime subunits of DNA dependent RNA-polymerase"/>
    <property type="match status" value="1"/>
</dbReference>
<comment type="subcellular location">
    <subcellularLocation>
        <location evidence="2">Chromosome</location>
    </subcellularLocation>
    <subcellularLocation>
        <location evidence="3">Nucleus</location>
        <location evidence="3">Nucleolus</location>
    </subcellularLocation>
</comment>
<sequence length="955" mass="106849">MGHQFSTLPQYVKSMTNPLFLDNAGTPSPNGLYDLALGPLDNKEVCVTCLQDFNNCPGHLGHIELPLTVYNPLFFDKLFLLMRGSCLNCSHLTCPRAAIHLLLNQLKLLEIGLIQEVHDLETILSRFLDESSDAVGAEIEEVLSCHTKDMLQNNQLRDYSAHVKNVCECRSKLISQFWKLQMTSKKCPNCKAGRSLVRKEHNSKLTVTYPTVVTQKSAVLCILNYPLESVPDLIDETQLGKRGYMTPLTAKKHIEVLWKNEGFFLCKLFSGMAVSGDSTFNPEMFFLNKLVVPPSRYRPVNFVGDQMFANGQTVNLQAVMKDALLIRKLLAFIAQEQNQPLESLDHSVLATIPGQTTADKLYNSWIRLQSHVNILFDSDMDKLISEKYPGVRQILEKKNGLFRKHMMGKRVDYAARSVICPDMYIQTNEIGIPMVFATRLTYPQPVTPWNVQELRQAVINGPNEHPGASMIINEDGSRTILSTTSQTQREAIAKQLLTPSTGAPKPGIKIVCRHIKNGDILLLNRQPTLHRPSIQAHRARILPGEKVLRLHYANCKAYNADFDGDEMNAHFPQNELGRAEAYVLACTDEQYLVPKDGKPLAGLIQDHMVSGTSMTTRGCFFTREQYVELVYQGLMDKKGKVKLLSPAVIKPRCLWTGKQVVSTLLLNVIPEDHIPLNLSGKAKISGRAWTTASACRIYGSDLDSMCESQVLIRNGELLCGVLDKAQYGSSAYGLVHCCHEVYGGETSGKLLTALARIFTAYLQFYKGFTMGVEDILVKYKADQKRCNIIKESTNCGIKAIRAAFNLSQTSSFEELRSKWQDAHLQKDQRDFNMIDLKFKEEVNCCNNKINKVCMPLGLHRSFPDNNLQLMVQSGAKGSTVNTMQISCLLGQIELEGRRPPLMASGKSLPCFQPYEFSPKSGGFVASRFLTGIKPSCILLAENLCFLGILLPLYGW</sequence>
<dbReference type="AlphaFoldDB" id="A0A8C6X3C2"/>
<accession>A0A8C6X3C2</accession>
<evidence type="ECO:0000256" key="7">
    <source>
        <dbReference type="ARBA" id="ARBA00022553"/>
    </source>
</evidence>
<dbReference type="Ensembl" id="ENSNNAT00000006829.1">
    <property type="protein sequence ID" value="ENSNNAP00000006514.1"/>
    <property type="gene ID" value="ENSNNAG00000004327.1"/>
</dbReference>
<feature type="domain" description="RNA polymerase N-terminal" evidence="18">
    <location>
        <begin position="283"/>
        <end position="615"/>
    </location>
</feature>
<evidence type="ECO:0000256" key="6">
    <source>
        <dbReference type="ARBA" id="ARBA00022478"/>
    </source>
</evidence>
<dbReference type="Gene3D" id="1.10.132.30">
    <property type="match status" value="1"/>
</dbReference>
<dbReference type="InterPro" id="IPR007083">
    <property type="entry name" value="RNA_pol_Rpb1_4"/>
</dbReference>
<name>A0A8C6X3C2_NAJNA</name>
<dbReference type="Pfam" id="PF05000">
    <property type="entry name" value="RNA_pol_Rpb1_4"/>
    <property type="match status" value="1"/>
</dbReference>
<evidence type="ECO:0000256" key="10">
    <source>
        <dbReference type="ARBA" id="ARBA00022723"/>
    </source>
</evidence>
<dbReference type="InterPro" id="IPR007080">
    <property type="entry name" value="RNA_pol_Rpb1_1"/>
</dbReference>
<proteinExistence type="inferred from homology"/>
<evidence type="ECO:0000256" key="2">
    <source>
        <dbReference type="ARBA" id="ARBA00004286"/>
    </source>
</evidence>
<dbReference type="Pfam" id="PF00623">
    <property type="entry name" value="RNA_pol_Rpb1_2"/>
    <property type="match status" value="1"/>
</dbReference>
<evidence type="ECO:0000256" key="16">
    <source>
        <dbReference type="ARBA" id="ARBA00065144"/>
    </source>
</evidence>
<dbReference type="GO" id="GO:0006351">
    <property type="term" value="P:DNA-templated transcription"/>
    <property type="evidence" value="ECO:0007669"/>
    <property type="project" value="InterPro"/>
</dbReference>
<keyword evidence="9 17" id="KW-0548">Nucleotidyltransferase</keyword>
<keyword evidence="20" id="KW-1185">Reference proteome</keyword>
<evidence type="ECO:0000256" key="14">
    <source>
        <dbReference type="ARBA" id="ARBA00023242"/>
    </source>
</evidence>
<dbReference type="GO" id="GO:0003899">
    <property type="term" value="F:DNA-directed RNA polymerase activity"/>
    <property type="evidence" value="ECO:0007669"/>
    <property type="project" value="UniProtKB-EC"/>
</dbReference>
<dbReference type="InterPro" id="IPR007066">
    <property type="entry name" value="RNA_pol_Rpb1_3"/>
</dbReference>
<evidence type="ECO:0000256" key="9">
    <source>
        <dbReference type="ARBA" id="ARBA00022695"/>
    </source>
</evidence>
<dbReference type="PANTHER" id="PTHR19376">
    <property type="entry name" value="DNA-DIRECTED RNA POLYMERASE"/>
    <property type="match status" value="1"/>
</dbReference>
<evidence type="ECO:0000259" key="18">
    <source>
        <dbReference type="SMART" id="SM00663"/>
    </source>
</evidence>
<keyword evidence="13 17" id="KW-0804">Transcription</keyword>
<evidence type="ECO:0000256" key="11">
    <source>
        <dbReference type="ARBA" id="ARBA00022833"/>
    </source>
</evidence>
<comment type="subunit">
    <text evidence="16">Component of the RNA polymerase I (Pol I) complex consisting of 13 subunits: a ten-subunit catalytic core composed of POLR1A/RPA1, POLR1B/RPA2, POLR1C/RPAC1, POLR1D/RPAC2, POLR1H/RPA12, POLR2E/RPABC1, POLR2F/RPABC2, POLR2H/RPABC3, POLR2K/RPABC4 and POLR2L/RPABC5; a mobile stalk subunit POLR1F/RPA43 protruding from the core and additional subunits homologous to general transcription factors POLR1E/RPA49 and POLR1G/RPA34. Part of Pol I pre-initiation complex (PIC), in which Pol I core assembles with RRN3 and promoter-bound UTBF and SL1/TIF-IB complex. Interacts (via dock II domain) with TOP2A; this interaction may assist Pol I transcription initiation by releasing supercoils occurring during DNA unwinding. Interacts with CAVIN1; this interaction induces the dissociation of Pol I complex paused at rDNA terminator sequences. Interacts with MYO1C. Interacts with ERBB2. Interacts with DDX11. Interacts with RECQL5.</text>
</comment>
<evidence type="ECO:0000256" key="5">
    <source>
        <dbReference type="ARBA" id="ARBA00022454"/>
    </source>
</evidence>
<comment type="similarity">
    <text evidence="4 17">Belongs to the RNA polymerase beta' chain family.</text>
</comment>
<dbReference type="FunFam" id="3.30.1490.180:FF:000003">
    <property type="entry name" value="DNA-directed RNA polymerase subunit"/>
    <property type="match status" value="1"/>
</dbReference>
<dbReference type="InterPro" id="IPR000722">
    <property type="entry name" value="RNA_pol_asu"/>
</dbReference>
<dbReference type="OrthoDB" id="270392at2759"/>
<keyword evidence="14" id="KW-0539">Nucleus</keyword>
<keyword evidence="5" id="KW-0158">Chromosome</keyword>
<dbReference type="GeneTree" id="ENSGT00920000149138"/>
<dbReference type="InterPro" id="IPR045867">
    <property type="entry name" value="DNA-dir_RpoC_beta_prime"/>
</dbReference>
<dbReference type="InterPro" id="IPR015699">
    <property type="entry name" value="DNA-dir_RNA_pol1_lsu_N"/>
</dbReference>
<dbReference type="Gene3D" id="4.10.860.120">
    <property type="entry name" value="RNA polymerase II, clamp domain"/>
    <property type="match status" value="1"/>
</dbReference>
<dbReference type="Gene3D" id="2.40.40.20">
    <property type="match status" value="1"/>
</dbReference>
<keyword evidence="8 17" id="KW-0808">Transferase</keyword>
<reference evidence="19" key="2">
    <citation type="submission" date="2025-09" db="UniProtKB">
        <authorList>
            <consortium name="Ensembl"/>
        </authorList>
    </citation>
    <scope>IDENTIFICATION</scope>
</reference>
<dbReference type="GO" id="GO:0005736">
    <property type="term" value="C:RNA polymerase I complex"/>
    <property type="evidence" value="ECO:0007669"/>
    <property type="project" value="TreeGrafter"/>
</dbReference>
<dbReference type="EC" id="2.7.7.6" evidence="17"/>
<dbReference type="Pfam" id="PF04997">
    <property type="entry name" value="RNA_pol_Rpb1_1"/>
    <property type="match status" value="1"/>
</dbReference>
<dbReference type="InterPro" id="IPR042102">
    <property type="entry name" value="RNA_pol_Rpb1_3_sf"/>
</dbReference>
<evidence type="ECO:0000256" key="12">
    <source>
        <dbReference type="ARBA" id="ARBA00022842"/>
    </source>
</evidence>
<evidence type="ECO:0000313" key="19">
    <source>
        <dbReference type="Ensembl" id="ENSNNAP00000006514.1"/>
    </source>
</evidence>
<keyword evidence="10" id="KW-0479">Metal-binding</keyword>
<dbReference type="CDD" id="cd01435">
    <property type="entry name" value="RNAP_I_RPA1_N"/>
    <property type="match status" value="1"/>
</dbReference>
<keyword evidence="6 17" id="KW-0240">DNA-directed RNA polymerase</keyword>
<comment type="catalytic activity">
    <reaction evidence="15">
        <text>RNA(n) + a ribonucleoside 5'-triphosphate = RNA(n+1) + diphosphate</text>
        <dbReference type="Rhea" id="RHEA:21248"/>
        <dbReference type="Rhea" id="RHEA-COMP:14527"/>
        <dbReference type="Rhea" id="RHEA-COMP:17342"/>
        <dbReference type="ChEBI" id="CHEBI:33019"/>
        <dbReference type="ChEBI" id="CHEBI:61557"/>
        <dbReference type="ChEBI" id="CHEBI:140395"/>
        <dbReference type="EC" id="2.7.7.6"/>
    </reaction>
    <physiologicalReaction direction="left-to-right" evidence="15">
        <dbReference type="Rhea" id="RHEA:21249"/>
    </physiologicalReaction>
</comment>
<dbReference type="InterPro" id="IPR044893">
    <property type="entry name" value="RNA_pol_Rpb1_clamp_domain"/>
</dbReference>
<dbReference type="Gene3D" id="1.10.274.100">
    <property type="entry name" value="RNA polymerase Rpb1, domain 3"/>
    <property type="match status" value="1"/>
</dbReference>
<dbReference type="GO" id="GO:0003677">
    <property type="term" value="F:DNA binding"/>
    <property type="evidence" value="ECO:0007669"/>
    <property type="project" value="InterPro"/>
</dbReference>
<protein>
    <recommendedName>
        <fullName evidence="17">DNA-directed RNA polymerase subunit</fullName>
        <ecNumber evidence="17">2.7.7.6</ecNumber>
    </recommendedName>
</protein>
<evidence type="ECO:0000313" key="20">
    <source>
        <dbReference type="Proteomes" id="UP000694559"/>
    </source>
</evidence>
<keyword evidence="12" id="KW-0460">Magnesium</keyword>
<organism evidence="19 20">
    <name type="scientific">Naja naja</name>
    <name type="common">Indian cobra</name>
    <dbReference type="NCBI Taxonomy" id="35670"/>
    <lineage>
        <taxon>Eukaryota</taxon>
        <taxon>Metazoa</taxon>
        <taxon>Chordata</taxon>
        <taxon>Craniata</taxon>
        <taxon>Vertebrata</taxon>
        <taxon>Euteleostomi</taxon>
        <taxon>Lepidosauria</taxon>
        <taxon>Squamata</taxon>
        <taxon>Bifurcata</taxon>
        <taxon>Unidentata</taxon>
        <taxon>Episquamata</taxon>
        <taxon>Toxicofera</taxon>
        <taxon>Serpentes</taxon>
        <taxon>Colubroidea</taxon>
        <taxon>Elapidae</taxon>
        <taxon>Elapinae</taxon>
        <taxon>Naja</taxon>
    </lineage>
</organism>